<comment type="cofactor">
    <cofactor evidence="1">
        <name>Zn(2+)</name>
        <dbReference type="ChEBI" id="CHEBI:29105"/>
    </cofactor>
</comment>
<keyword evidence="13" id="KW-1185">Reference proteome</keyword>
<evidence type="ECO:0000313" key="13">
    <source>
        <dbReference type="Proteomes" id="UP000321805"/>
    </source>
</evidence>
<reference evidence="12 13" key="1">
    <citation type="journal article" date="2018" name="J. Microbiol.">
        <title>Baekduia soli gen. nov., sp. nov., a novel bacterium isolated from the soil of Baekdu Mountain and proposal of a novel family name, Baekduiaceae fam. nov.</title>
        <authorList>
            <person name="An D.S."/>
            <person name="Siddiqi M.Z."/>
            <person name="Kim K.H."/>
            <person name="Yu H.S."/>
            <person name="Im W.T."/>
        </authorList>
    </citation>
    <scope>NUCLEOTIDE SEQUENCE [LARGE SCALE GENOMIC DNA]</scope>
    <source>
        <strain evidence="12 13">BR7-21</strain>
    </source>
</reference>
<dbReference type="PANTHER" id="PTHR42940:SF7">
    <property type="entry name" value="ALCOHOL DEHYDROGENASE-LIKE N-TERMINAL DOMAIN-CONTAINING PROTEIN"/>
    <property type="match status" value="1"/>
</dbReference>
<dbReference type="EC" id="1.1.1.1" evidence="3"/>
<name>A0A5B8U4L6_9ACTN</name>
<evidence type="ECO:0000256" key="8">
    <source>
        <dbReference type="ARBA" id="ARBA00023027"/>
    </source>
</evidence>
<dbReference type="RefSeq" id="WP_146919097.1">
    <property type="nucleotide sequence ID" value="NZ_CP042430.1"/>
</dbReference>
<dbReference type="FunFam" id="3.40.50.720:FF:000039">
    <property type="entry name" value="Alcohol dehydrogenase AdhP"/>
    <property type="match status" value="1"/>
</dbReference>
<dbReference type="Proteomes" id="UP000321805">
    <property type="component" value="Chromosome"/>
</dbReference>
<evidence type="ECO:0000256" key="5">
    <source>
        <dbReference type="ARBA" id="ARBA00022723"/>
    </source>
</evidence>
<dbReference type="InterPro" id="IPR020843">
    <property type="entry name" value="ER"/>
</dbReference>
<dbReference type="InterPro" id="IPR013149">
    <property type="entry name" value="ADH-like_C"/>
</dbReference>
<comment type="catalytic activity">
    <reaction evidence="9">
        <text>a secondary alcohol + NAD(+) = a ketone + NADH + H(+)</text>
        <dbReference type="Rhea" id="RHEA:10740"/>
        <dbReference type="ChEBI" id="CHEBI:15378"/>
        <dbReference type="ChEBI" id="CHEBI:17087"/>
        <dbReference type="ChEBI" id="CHEBI:35681"/>
        <dbReference type="ChEBI" id="CHEBI:57540"/>
        <dbReference type="ChEBI" id="CHEBI:57945"/>
        <dbReference type="EC" id="1.1.1.1"/>
    </reaction>
</comment>
<feature type="domain" description="Enoyl reductase (ER)" evidence="11">
    <location>
        <begin position="13"/>
        <end position="335"/>
    </location>
</feature>
<evidence type="ECO:0000313" key="12">
    <source>
        <dbReference type="EMBL" id="QEC48003.1"/>
    </source>
</evidence>
<dbReference type="EMBL" id="CP042430">
    <property type="protein sequence ID" value="QEC48003.1"/>
    <property type="molecule type" value="Genomic_DNA"/>
</dbReference>
<comment type="catalytic activity">
    <reaction evidence="10">
        <text>a primary alcohol + NAD(+) = an aldehyde + NADH + H(+)</text>
        <dbReference type="Rhea" id="RHEA:10736"/>
        <dbReference type="ChEBI" id="CHEBI:15378"/>
        <dbReference type="ChEBI" id="CHEBI:15734"/>
        <dbReference type="ChEBI" id="CHEBI:17478"/>
        <dbReference type="ChEBI" id="CHEBI:57540"/>
        <dbReference type="ChEBI" id="CHEBI:57945"/>
        <dbReference type="EC" id="1.1.1.1"/>
    </reaction>
</comment>
<protein>
    <recommendedName>
        <fullName evidence="4">Alcohol dehydrogenase</fullName>
        <ecNumber evidence="3">1.1.1.1</ecNumber>
    </recommendedName>
</protein>
<keyword evidence="6" id="KW-0862">Zinc</keyword>
<keyword evidence="8" id="KW-0520">NAD</keyword>
<dbReference type="SUPFAM" id="SSF51735">
    <property type="entry name" value="NAD(P)-binding Rossmann-fold domains"/>
    <property type="match status" value="1"/>
</dbReference>
<dbReference type="GO" id="GO:0004022">
    <property type="term" value="F:alcohol dehydrogenase (NAD+) activity"/>
    <property type="evidence" value="ECO:0007669"/>
    <property type="project" value="UniProtKB-EC"/>
</dbReference>
<dbReference type="Pfam" id="PF08240">
    <property type="entry name" value="ADH_N"/>
    <property type="match status" value="1"/>
</dbReference>
<evidence type="ECO:0000256" key="4">
    <source>
        <dbReference type="ARBA" id="ARBA00016352"/>
    </source>
</evidence>
<dbReference type="KEGG" id="bsol:FSW04_10765"/>
<evidence type="ECO:0000256" key="6">
    <source>
        <dbReference type="ARBA" id="ARBA00022833"/>
    </source>
</evidence>
<organism evidence="12 13">
    <name type="scientific">Baekduia soli</name>
    <dbReference type="NCBI Taxonomy" id="496014"/>
    <lineage>
        <taxon>Bacteria</taxon>
        <taxon>Bacillati</taxon>
        <taxon>Actinomycetota</taxon>
        <taxon>Thermoleophilia</taxon>
        <taxon>Solirubrobacterales</taxon>
        <taxon>Baekduiaceae</taxon>
        <taxon>Baekduia</taxon>
    </lineage>
</organism>
<dbReference type="OrthoDB" id="3567264at2"/>
<evidence type="ECO:0000256" key="3">
    <source>
        <dbReference type="ARBA" id="ARBA00013190"/>
    </source>
</evidence>
<evidence type="ECO:0000256" key="1">
    <source>
        <dbReference type="ARBA" id="ARBA00001947"/>
    </source>
</evidence>
<dbReference type="InterPro" id="IPR011032">
    <property type="entry name" value="GroES-like_sf"/>
</dbReference>
<evidence type="ECO:0000256" key="10">
    <source>
        <dbReference type="ARBA" id="ARBA00049243"/>
    </source>
</evidence>
<dbReference type="InterPro" id="IPR013154">
    <property type="entry name" value="ADH-like_N"/>
</dbReference>
<evidence type="ECO:0000256" key="7">
    <source>
        <dbReference type="ARBA" id="ARBA00023002"/>
    </source>
</evidence>
<evidence type="ECO:0000256" key="9">
    <source>
        <dbReference type="ARBA" id="ARBA00049164"/>
    </source>
</evidence>
<keyword evidence="5" id="KW-0479">Metal-binding</keyword>
<dbReference type="PANTHER" id="PTHR42940">
    <property type="entry name" value="ALCOHOL DEHYDROGENASE 1-RELATED"/>
    <property type="match status" value="1"/>
</dbReference>
<evidence type="ECO:0000256" key="2">
    <source>
        <dbReference type="ARBA" id="ARBA00008072"/>
    </source>
</evidence>
<dbReference type="GO" id="GO:0005737">
    <property type="term" value="C:cytoplasm"/>
    <property type="evidence" value="ECO:0007669"/>
    <property type="project" value="TreeGrafter"/>
</dbReference>
<dbReference type="GO" id="GO:0046872">
    <property type="term" value="F:metal ion binding"/>
    <property type="evidence" value="ECO:0007669"/>
    <property type="project" value="UniProtKB-KW"/>
</dbReference>
<dbReference type="Gene3D" id="3.40.50.720">
    <property type="entry name" value="NAD(P)-binding Rossmann-like Domain"/>
    <property type="match status" value="1"/>
</dbReference>
<dbReference type="SUPFAM" id="SSF50129">
    <property type="entry name" value="GroES-like"/>
    <property type="match status" value="1"/>
</dbReference>
<dbReference type="AlphaFoldDB" id="A0A5B8U4L6"/>
<dbReference type="Pfam" id="PF00107">
    <property type="entry name" value="ADH_zinc_N"/>
    <property type="match status" value="1"/>
</dbReference>
<accession>A0A5B8U4L6</accession>
<dbReference type="CDD" id="cd08296">
    <property type="entry name" value="CAD_like"/>
    <property type="match status" value="1"/>
</dbReference>
<comment type="similarity">
    <text evidence="2">Belongs to the zinc-containing alcohol dehydrogenase family.</text>
</comment>
<proteinExistence type="inferred from homology"/>
<evidence type="ECO:0000259" key="11">
    <source>
        <dbReference type="SMART" id="SM00829"/>
    </source>
</evidence>
<dbReference type="Gene3D" id="3.90.180.10">
    <property type="entry name" value="Medium-chain alcohol dehydrogenases, catalytic domain"/>
    <property type="match status" value="1"/>
</dbReference>
<dbReference type="InterPro" id="IPR036291">
    <property type="entry name" value="NAD(P)-bd_dom_sf"/>
</dbReference>
<gene>
    <name evidence="12" type="ORF">FSW04_10765</name>
</gene>
<keyword evidence="7" id="KW-0560">Oxidoreductase</keyword>
<sequence>MATMRAVQISAAGGAMELVEREVPSPGRGEVLVRVHACGVCHSDMFAKEGGFPGVSYPLVPGHEIAGAIETVGEGVEGWEAGQRVGVGWFGGNCGRCDPCRRGDLISCANLVIPGITFDGGYADYVVVKAGALAAIPDDLSAQDAAPLLCAGITTYNALRESGAVGGDLVAVLGVGGLGHLGVQFAAKLGFDTVAIARGTDKEELARKLGARHYIDSTAQDPGEELQALGGARVVLATVTSASAMSAVVGGLAPRGRLIIVGASMDPLEIPPAALIGGSNAIVGHASGTSKDSEDTLAFSVLSGVRPMIQTRPLEEAAEAYETMMSGAARFRMVLTTGA</sequence>
<dbReference type="SMART" id="SM00829">
    <property type="entry name" value="PKS_ER"/>
    <property type="match status" value="1"/>
</dbReference>